<keyword evidence="2" id="KW-1185">Reference proteome</keyword>
<dbReference type="InParanoid" id="A0A5C3NRM7"/>
<name>A0A5C3NRM7_9APHY</name>
<sequence length="82" mass="8836">PHICQFVYGYAGTLNQFLLTCIVAGATISGYKFLPAVPHVGLIGSEADRHGWWLAKGVATKVEQFPYPTNVTEVRAFLGIAG</sequence>
<proteinExistence type="predicted"/>
<feature type="non-terminal residue" evidence="1">
    <location>
        <position position="1"/>
    </location>
</feature>
<dbReference type="SUPFAM" id="SSF56672">
    <property type="entry name" value="DNA/RNA polymerases"/>
    <property type="match status" value="1"/>
</dbReference>
<dbReference type="EMBL" id="ML211902">
    <property type="protein sequence ID" value="TFK79891.1"/>
    <property type="molecule type" value="Genomic_DNA"/>
</dbReference>
<dbReference type="InterPro" id="IPR043502">
    <property type="entry name" value="DNA/RNA_pol_sf"/>
</dbReference>
<evidence type="ECO:0000313" key="2">
    <source>
        <dbReference type="Proteomes" id="UP000308197"/>
    </source>
</evidence>
<accession>A0A5C3NRM7</accession>
<reference evidence="1 2" key="1">
    <citation type="journal article" date="2019" name="Nat. Ecol. Evol.">
        <title>Megaphylogeny resolves global patterns of mushroom evolution.</title>
        <authorList>
            <person name="Varga T."/>
            <person name="Krizsan K."/>
            <person name="Foldi C."/>
            <person name="Dima B."/>
            <person name="Sanchez-Garcia M."/>
            <person name="Sanchez-Ramirez S."/>
            <person name="Szollosi G.J."/>
            <person name="Szarkandi J.G."/>
            <person name="Papp V."/>
            <person name="Albert L."/>
            <person name="Andreopoulos W."/>
            <person name="Angelini C."/>
            <person name="Antonin V."/>
            <person name="Barry K.W."/>
            <person name="Bougher N.L."/>
            <person name="Buchanan P."/>
            <person name="Buyck B."/>
            <person name="Bense V."/>
            <person name="Catcheside P."/>
            <person name="Chovatia M."/>
            <person name="Cooper J."/>
            <person name="Damon W."/>
            <person name="Desjardin D."/>
            <person name="Finy P."/>
            <person name="Geml J."/>
            <person name="Haridas S."/>
            <person name="Hughes K."/>
            <person name="Justo A."/>
            <person name="Karasinski D."/>
            <person name="Kautmanova I."/>
            <person name="Kiss B."/>
            <person name="Kocsube S."/>
            <person name="Kotiranta H."/>
            <person name="LaButti K.M."/>
            <person name="Lechner B.E."/>
            <person name="Liimatainen K."/>
            <person name="Lipzen A."/>
            <person name="Lukacs Z."/>
            <person name="Mihaltcheva S."/>
            <person name="Morgado L.N."/>
            <person name="Niskanen T."/>
            <person name="Noordeloos M.E."/>
            <person name="Ohm R.A."/>
            <person name="Ortiz-Santana B."/>
            <person name="Ovrebo C."/>
            <person name="Racz N."/>
            <person name="Riley R."/>
            <person name="Savchenko A."/>
            <person name="Shiryaev A."/>
            <person name="Soop K."/>
            <person name="Spirin V."/>
            <person name="Szebenyi C."/>
            <person name="Tomsovsky M."/>
            <person name="Tulloss R.E."/>
            <person name="Uehling J."/>
            <person name="Grigoriev I.V."/>
            <person name="Vagvolgyi C."/>
            <person name="Papp T."/>
            <person name="Martin F.M."/>
            <person name="Miettinen O."/>
            <person name="Hibbett D.S."/>
            <person name="Nagy L.G."/>
        </authorList>
    </citation>
    <scope>NUCLEOTIDE SEQUENCE [LARGE SCALE GENOMIC DNA]</scope>
    <source>
        <strain evidence="1 2">HHB13444</strain>
    </source>
</reference>
<protein>
    <submittedName>
        <fullName evidence="1">Uncharacterized protein</fullName>
    </submittedName>
</protein>
<evidence type="ECO:0000313" key="1">
    <source>
        <dbReference type="EMBL" id="TFK79891.1"/>
    </source>
</evidence>
<feature type="non-terminal residue" evidence="1">
    <location>
        <position position="82"/>
    </location>
</feature>
<dbReference type="AlphaFoldDB" id="A0A5C3NRM7"/>
<gene>
    <name evidence="1" type="ORF">K466DRAFT_463673</name>
</gene>
<organism evidence="1 2">
    <name type="scientific">Polyporus arcularius HHB13444</name>
    <dbReference type="NCBI Taxonomy" id="1314778"/>
    <lineage>
        <taxon>Eukaryota</taxon>
        <taxon>Fungi</taxon>
        <taxon>Dikarya</taxon>
        <taxon>Basidiomycota</taxon>
        <taxon>Agaricomycotina</taxon>
        <taxon>Agaricomycetes</taxon>
        <taxon>Polyporales</taxon>
        <taxon>Polyporaceae</taxon>
        <taxon>Polyporus</taxon>
    </lineage>
</organism>
<dbReference type="Proteomes" id="UP000308197">
    <property type="component" value="Unassembled WGS sequence"/>
</dbReference>
<dbReference type="STRING" id="1314778.A0A5C3NRM7"/>